<protein>
    <submittedName>
        <fullName evidence="2">Uncharacterized protein</fullName>
    </submittedName>
</protein>
<dbReference type="RefSeq" id="WP_089688419.1">
    <property type="nucleotide sequence ID" value="NZ_FNFO01000017.1"/>
</dbReference>
<accession>A0A1G9UR70</accession>
<organism evidence="2 3">
    <name type="scientific">Catalinimonas alkaloidigena</name>
    <dbReference type="NCBI Taxonomy" id="1075417"/>
    <lineage>
        <taxon>Bacteria</taxon>
        <taxon>Pseudomonadati</taxon>
        <taxon>Bacteroidota</taxon>
        <taxon>Cytophagia</taxon>
        <taxon>Cytophagales</taxon>
        <taxon>Catalimonadaceae</taxon>
        <taxon>Catalinimonas</taxon>
    </lineage>
</organism>
<evidence type="ECO:0000313" key="3">
    <source>
        <dbReference type="Proteomes" id="UP000198510"/>
    </source>
</evidence>
<dbReference type="Proteomes" id="UP000198510">
    <property type="component" value="Unassembled WGS sequence"/>
</dbReference>
<gene>
    <name evidence="2" type="ORF">SAMN05421823_11750</name>
</gene>
<evidence type="ECO:0000256" key="1">
    <source>
        <dbReference type="SAM" id="Phobius"/>
    </source>
</evidence>
<proteinExistence type="predicted"/>
<dbReference type="EMBL" id="FNFO01000017">
    <property type="protein sequence ID" value="SDM62386.1"/>
    <property type="molecule type" value="Genomic_DNA"/>
</dbReference>
<keyword evidence="1" id="KW-0472">Membrane</keyword>
<keyword evidence="3" id="KW-1185">Reference proteome</keyword>
<feature type="transmembrane region" description="Helical" evidence="1">
    <location>
        <begin position="39"/>
        <end position="58"/>
    </location>
</feature>
<keyword evidence="1" id="KW-0812">Transmembrane</keyword>
<name>A0A1G9UR70_9BACT</name>
<evidence type="ECO:0000313" key="2">
    <source>
        <dbReference type="EMBL" id="SDM62386.1"/>
    </source>
</evidence>
<keyword evidence="1" id="KW-1133">Transmembrane helix</keyword>
<reference evidence="2 3" key="1">
    <citation type="submission" date="2016-10" db="EMBL/GenBank/DDBJ databases">
        <authorList>
            <person name="de Groot N.N."/>
        </authorList>
    </citation>
    <scope>NUCLEOTIDE SEQUENCE [LARGE SCALE GENOMIC DNA]</scope>
    <source>
        <strain evidence="2 3">DSM 25186</strain>
    </source>
</reference>
<sequence>MVKNKLGIACLLVALYAFAGMWVNSEGNLPFPPHRLKEWLIWGVILVTTVLGLALLLLRR</sequence>
<dbReference type="AlphaFoldDB" id="A0A1G9UR70"/>